<evidence type="ECO:0000313" key="1">
    <source>
        <dbReference type="EMBL" id="PHV70847.1"/>
    </source>
</evidence>
<reference evidence="1" key="1">
    <citation type="submission" date="2017-10" db="EMBL/GenBank/DDBJ databases">
        <title>Genome sequence of cellulolytic Lachnospiraceae bacterium XHS1971 isolated from hotspring sediment.</title>
        <authorList>
            <person name="Vasudevan G."/>
            <person name="Joshi A.J."/>
            <person name="Hivarkar S."/>
            <person name="Lanjekar V.B."/>
            <person name="Dhakephalkar P.K."/>
            <person name="Dagar S."/>
        </authorList>
    </citation>
    <scope>NUCLEOTIDE SEQUENCE</scope>
    <source>
        <strain evidence="1">XHS1971</strain>
    </source>
</reference>
<dbReference type="EMBL" id="PEDL01000007">
    <property type="protein sequence ID" value="PHV70847.1"/>
    <property type="molecule type" value="Genomic_DNA"/>
</dbReference>
<sequence length="446" mass="47886">METTIGLDTQPIGRLFIKYTIPSIIGMLFFSIYIVIDGIFVGRVVGGSGLAAINIAMPFFSIAMAISIMLSAGASTVVGIELGQGKLKEASQSFSLAFYTLMLVSISVGIVTLLFLEPIAIILGATPELLSMVKVYLVILCLSTPVFTGGGLLSSGIRAMGKPNYAMAVMIVGSVLNIVFDYVLVVEWHWGVAGAALASGFAFAISFGVGLVPYFLKGSVLHFTKCKLDFKKVGRFFYNGSSEALTEVAVAFSTYIFNIVLLNHIGEQGVSAFSIISYISSLLIAVLLGIATGMQPIISFNYGAGKGRRIIHLNRLGIKVVAIVGIACTIGMFIYGETLINFFAPNDPELIQMTNEATRLYSLAFLINGINILASAYFTALEEAKLSAIISLLRGIVFVLIGIIFLPPILGNAGIWLTVFFSEVLTLVITLKLIRKSYNELVDNIK</sequence>
<evidence type="ECO:0000313" key="2">
    <source>
        <dbReference type="Proteomes" id="UP000224460"/>
    </source>
</evidence>
<dbReference type="Proteomes" id="UP000224460">
    <property type="component" value="Unassembled WGS sequence"/>
</dbReference>
<proteinExistence type="predicted"/>
<accession>A0AC61DE14</accession>
<gene>
    <name evidence="1" type="ORF">CS063_08775</name>
</gene>
<protein>
    <submittedName>
        <fullName evidence="1">MATE family efflux transporter</fullName>
    </submittedName>
</protein>
<name>A0AC61DE14_9FIRM</name>
<keyword evidence="2" id="KW-1185">Reference proteome</keyword>
<organism evidence="1 2">
    <name type="scientific">Sporanaerobium hydrogeniformans</name>
    <dbReference type="NCBI Taxonomy" id="3072179"/>
    <lineage>
        <taxon>Bacteria</taxon>
        <taxon>Bacillati</taxon>
        <taxon>Bacillota</taxon>
        <taxon>Clostridia</taxon>
        <taxon>Lachnospirales</taxon>
        <taxon>Lachnospiraceae</taxon>
        <taxon>Sporanaerobium</taxon>
    </lineage>
</organism>
<comment type="caution">
    <text evidence="1">The sequence shown here is derived from an EMBL/GenBank/DDBJ whole genome shotgun (WGS) entry which is preliminary data.</text>
</comment>